<reference evidence="2" key="1">
    <citation type="journal article" date="2020" name="Nucleic Acids Res.">
        <title>Gene fragmentation and RNA editing without borders: eccentric mitochondrial genomes of diplonemids.</title>
        <authorList>
            <person name="Kaur B."/>
            <person name="Zahonova K."/>
            <person name="Valach M."/>
            <person name="Faktorova D."/>
            <person name="Prokopchuk G."/>
            <person name="Burger G."/>
            <person name="Lukes J."/>
        </authorList>
    </citation>
    <scope>NUCLEOTIDE SEQUENCE</scope>
</reference>
<accession>A0A6G5ZV27</accession>
<feature type="transmembrane region" description="Helical" evidence="1">
    <location>
        <begin position="76"/>
        <end position="103"/>
    </location>
</feature>
<protein>
    <submittedName>
        <fullName evidence="2">NADH dehydrogenase subunit 3</fullName>
    </submittedName>
</protein>
<dbReference type="EMBL" id="MN109408">
    <property type="protein sequence ID" value="QHQ98705.1"/>
    <property type="molecule type" value="mRNA"/>
</dbReference>
<geneLocation type="mitochondrion" evidence="2"/>
<name>A0A6G5ZV27_9EUGL</name>
<keyword evidence="2" id="KW-0496">Mitochondrion</keyword>
<feature type="transmembrane region" description="Helical" evidence="1">
    <location>
        <begin position="9"/>
        <end position="30"/>
    </location>
</feature>
<proteinExistence type="evidence at transcript level"/>
<sequence length="118" mass="12702">MTIFLSEGVLFNVLITLTISGIVYALSLALKDMSMVIADGGVYNAGIQSSHLVQVSCYDNTIASLIWVLLFLDLEILVAITCLWGGMSVGVCVFGVWLLVVVIEETALHVLCMCVGLF</sequence>
<keyword evidence="1" id="KW-0812">Transmembrane</keyword>
<keyword evidence="1" id="KW-1133">Transmembrane helix</keyword>
<dbReference type="AlphaFoldDB" id="A0A6G5ZV27"/>
<organism evidence="2">
    <name type="scientific">Sulcionema specki</name>
    <dbReference type="NCBI Taxonomy" id="2016126"/>
    <lineage>
        <taxon>Eukaryota</taxon>
        <taxon>Discoba</taxon>
        <taxon>Euglenozoa</taxon>
        <taxon>Diplonemea</taxon>
        <taxon>Diplonemidae</taxon>
        <taxon>Sulcionema</taxon>
    </lineage>
</organism>
<keyword evidence="1" id="KW-0472">Membrane</keyword>
<evidence type="ECO:0000256" key="1">
    <source>
        <dbReference type="SAM" id="Phobius"/>
    </source>
</evidence>
<evidence type="ECO:0000313" key="2">
    <source>
        <dbReference type="EMBL" id="QHQ98705.1"/>
    </source>
</evidence>